<evidence type="ECO:0000313" key="10">
    <source>
        <dbReference type="Proteomes" id="UP001597033"/>
    </source>
</evidence>
<protein>
    <recommendedName>
        <fullName evidence="6 7">Large ribosomal subunit protein bL9</fullName>
    </recommendedName>
</protein>
<evidence type="ECO:0000256" key="6">
    <source>
        <dbReference type="ARBA" id="ARBA00035292"/>
    </source>
</evidence>
<dbReference type="GO" id="GO:0005840">
    <property type="term" value="C:ribosome"/>
    <property type="evidence" value="ECO:0007669"/>
    <property type="project" value="UniProtKB-KW"/>
</dbReference>
<dbReference type="PANTHER" id="PTHR21368">
    <property type="entry name" value="50S RIBOSOMAL PROTEIN L9"/>
    <property type="match status" value="1"/>
</dbReference>
<comment type="function">
    <text evidence="7">Binds to the 23S rRNA.</text>
</comment>
<evidence type="ECO:0000256" key="2">
    <source>
        <dbReference type="ARBA" id="ARBA00022730"/>
    </source>
</evidence>
<gene>
    <name evidence="7 9" type="primary">rplI</name>
    <name evidence="9" type="ORF">ACFQ2N_11460</name>
</gene>
<dbReference type="InterPro" id="IPR036935">
    <property type="entry name" value="Ribosomal_bL9_N_sf"/>
</dbReference>
<keyword evidence="10" id="KW-1185">Reference proteome</keyword>
<accession>A0ABW3M097</accession>
<dbReference type="Pfam" id="PF03948">
    <property type="entry name" value="Ribosomal_L9_C"/>
    <property type="match status" value="1"/>
</dbReference>
<dbReference type="InterPro" id="IPR020069">
    <property type="entry name" value="Ribosomal_bL9_C"/>
</dbReference>
<dbReference type="SUPFAM" id="SSF55653">
    <property type="entry name" value="Ribosomal protein L9 C-domain"/>
    <property type="match status" value="1"/>
</dbReference>
<proteinExistence type="inferred from homology"/>
<keyword evidence="3 7" id="KW-0694">RNA-binding</keyword>
<dbReference type="Gene3D" id="3.40.5.10">
    <property type="entry name" value="Ribosomal protein L9, N-terminal domain"/>
    <property type="match status" value="1"/>
</dbReference>
<dbReference type="InterPro" id="IPR009027">
    <property type="entry name" value="Ribosomal_bL9/RNase_H1_N"/>
</dbReference>
<evidence type="ECO:0000256" key="1">
    <source>
        <dbReference type="ARBA" id="ARBA00010605"/>
    </source>
</evidence>
<sequence>MQLILLQKVTNLGNLGDKVNVKPGYGRNFLVPQGKAVPATAANLAEFEAKRAEYEAKAKAGLEDAQARQAKLEGASVTLKANASTEGKLYGSVGPRDIAEAFTAAGLPLEKSEVILGEGPLRHTGEFDVLVHLHADVEATVKVVVEPEA</sequence>
<name>A0ABW3M097_9GAMM</name>
<dbReference type="SUPFAM" id="SSF55658">
    <property type="entry name" value="L9 N-domain-like"/>
    <property type="match status" value="1"/>
</dbReference>
<dbReference type="Gene3D" id="3.10.430.100">
    <property type="entry name" value="Ribosomal protein L9, C-terminal domain"/>
    <property type="match status" value="1"/>
</dbReference>
<dbReference type="InterPro" id="IPR036791">
    <property type="entry name" value="Ribosomal_bL9_C_sf"/>
</dbReference>
<evidence type="ECO:0000256" key="3">
    <source>
        <dbReference type="ARBA" id="ARBA00022884"/>
    </source>
</evidence>
<dbReference type="NCBIfam" id="TIGR00158">
    <property type="entry name" value="L9"/>
    <property type="match status" value="1"/>
</dbReference>
<dbReference type="EMBL" id="JBHTKN010000007">
    <property type="protein sequence ID" value="MFD1042959.1"/>
    <property type="molecule type" value="Genomic_DNA"/>
</dbReference>
<dbReference type="PROSITE" id="PS00651">
    <property type="entry name" value="RIBOSOMAL_L9"/>
    <property type="match status" value="1"/>
</dbReference>
<evidence type="ECO:0000259" key="8">
    <source>
        <dbReference type="PROSITE" id="PS00651"/>
    </source>
</evidence>
<dbReference type="Proteomes" id="UP001597033">
    <property type="component" value="Unassembled WGS sequence"/>
</dbReference>
<comment type="caution">
    <text evidence="9">The sequence shown here is derived from an EMBL/GenBank/DDBJ whole genome shotgun (WGS) entry which is preliminary data.</text>
</comment>
<evidence type="ECO:0000256" key="7">
    <source>
        <dbReference type="HAMAP-Rule" id="MF_00503"/>
    </source>
</evidence>
<reference evidence="10" key="1">
    <citation type="journal article" date="2019" name="Int. J. Syst. Evol. Microbiol.">
        <title>The Global Catalogue of Microorganisms (GCM) 10K type strain sequencing project: providing services to taxonomists for standard genome sequencing and annotation.</title>
        <authorList>
            <consortium name="The Broad Institute Genomics Platform"/>
            <consortium name="The Broad Institute Genome Sequencing Center for Infectious Disease"/>
            <person name="Wu L."/>
            <person name="Ma J."/>
        </authorList>
    </citation>
    <scope>NUCLEOTIDE SEQUENCE [LARGE SCALE GENOMIC DNA]</scope>
    <source>
        <strain evidence="10">CCUG 55854</strain>
    </source>
</reference>
<dbReference type="InterPro" id="IPR020070">
    <property type="entry name" value="Ribosomal_bL9_N"/>
</dbReference>
<dbReference type="InterPro" id="IPR000244">
    <property type="entry name" value="Ribosomal_bL9"/>
</dbReference>
<comment type="similarity">
    <text evidence="1 7">Belongs to the bacterial ribosomal protein bL9 family.</text>
</comment>
<feature type="domain" description="Ribosomal protein L9" evidence="8">
    <location>
        <begin position="13"/>
        <end position="40"/>
    </location>
</feature>
<dbReference type="InterPro" id="IPR020594">
    <property type="entry name" value="Ribosomal_bL9_bac/chp"/>
</dbReference>
<keyword evidence="2 7" id="KW-0699">rRNA-binding</keyword>
<organism evidence="9 10">
    <name type="scientific">Pseudoxanthomonas kaohsiungensis</name>
    <dbReference type="NCBI Taxonomy" id="283923"/>
    <lineage>
        <taxon>Bacteria</taxon>
        <taxon>Pseudomonadati</taxon>
        <taxon>Pseudomonadota</taxon>
        <taxon>Gammaproteobacteria</taxon>
        <taxon>Lysobacterales</taxon>
        <taxon>Lysobacteraceae</taxon>
        <taxon>Pseudoxanthomonas</taxon>
    </lineage>
</organism>
<evidence type="ECO:0000313" key="9">
    <source>
        <dbReference type="EMBL" id="MFD1042959.1"/>
    </source>
</evidence>
<keyword evidence="5 7" id="KW-0687">Ribonucleoprotein</keyword>
<evidence type="ECO:0000256" key="4">
    <source>
        <dbReference type="ARBA" id="ARBA00022980"/>
    </source>
</evidence>
<dbReference type="Pfam" id="PF01281">
    <property type="entry name" value="Ribosomal_L9_N"/>
    <property type="match status" value="1"/>
</dbReference>
<evidence type="ECO:0000256" key="5">
    <source>
        <dbReference type="ARBA" id="ARBA00023274"/>
    </source>
</evidence>
<dbReference type="HAMAP" id="MF_00503">
    <property type="entry name" value="Ribosomal_bL9"/>
    <property type="match status" value="1"/>
</dbReference>
<keyword evidence="4 7" id="KW-0689">Ribosomal protein</keyword>
<dbReference type="RefSeq" id="WP_162377384.1">
    <property type="nucleotide sequence ID" value="NZ_JAYRDL010000012.1"/>
</dbReference>